<sequence>MVPLYHGGPKVQDEAEPRKIRLITQPQSLKHHGSPSNTSAPQPTADSCLTLTVKALTKCSKESPFVFPPNC</sequence>
<feature type="region of interest" description="Disordered" evidence="1">
    <location>
        <begin position="25"/>
        <end position="45"/>
    </location>
</feature>
<dbReference type="AlphaFoldDB" id="A0A5B7EI12"/>
<protein>
    <submittedName>
        <fullName evidence="2">Uncharacterized protein</fullName>
    </submittedName>
</protein>
<gene>
    <name evidence="2" type="ORF">E2C01_026146</name>
</gene>
<accession>A0A5B7EI12</accession>
<evidence type="ECO:0000313" key="2">
    <source>
        <dbReference type="EMBL" id="MPC32816.1"/>
    </source>
</evidence>
<keyword evidence="3" id="KW-1185">Reference proteome</keyword>
<name>A0A5B7EI12_PORTR</name>
<evidence type="ECO:0000313" key="3">
    <source>
        <dbReference type="Proteomes" id="UP000324222"/>
    </source>
</evidence>
<reference evidence="2 3" key="1">
    <citation type="submission" date="2019-05" db="EMBL/GenBank/DDBJ databases">
        <title>Another draft genome of Portunus trituberculatus and its Hox gene families provides insights of decapod evolution.</title>
        <authorList>
            <person name="Jeong J.-H."/>
            <person name="Song I."/>
            <person name="Kim S."/>
            <person name="Choi T."/>
            <person name="Kim D."/>
            <person name="Ryu S."/>
            <person name="Kim W."/>
        </authorList>
    </citation>
    <scope>NUCLEOTIDE SEQUENCE [LARGE SCALE GENOMIC DNA]</scope>
    <source>
        <tissue evidence="2">Muscle</tissue>
    </source>
</reference>
<dbReference type="EMBL" id="VSRR010002701">
    <property type="protein sequence ID" value="MPC32816.1"/>
    <property type="molecule type" value="Genomic_DNA"/>
</dbReference>
<evidence type="ECO:0000256" key="1">
    <source>
        <dbReference type="SAM" id="MobiDB-lite"/>
    </source>
</evidence>
<organism evidence="2 3">
    <name type="scientific">Portunus trituberculatus</name>
    <name type="common">Swimming crab</name>
    <name type="synonym">Neptunus trituberculatus</name>
    <dbReference type="NCBI Taxonomy" id="210409"/>
    <lineage>
        <taxon>Eukaryota</taxon>
        <taxon>Metazoa</taxon>
        <taxon>Ecdysozoa</taxon>
        <taxon>Arthropoda</taxon>
        <taxon>Crustacea</taxon>
        <taxon>Multicrustacea</taxon>
        <taxon>Malacostraca</taxon>
        <taxon>Eumalacostraca</taxon>
        <taxon>Eucarida</taxon>
        <taxon>Decapoda</taxon>
        <taxon>Pleocyemata</taxon>
        <taxon>Brachyura</taxon>
        <taxon>Eubrachyura</taxon>
        <taxon>Portunoidea</taxon>
        <taxon>Portunidae</taxon>
        <taxon>Portuninae</taxon>
        <taxon>Portunus</taxon>
    </lineage>
</organism>
<proteinExistence type="predicted"/>
<comment type="caution">
    <text evidence="2">The sequence shown here is derived from an EMBL/GenBank/DDBJ whole genome shotgun (WGS) entry which is preliminary data.</text>
</comment>
<dbReference type="Proteomes" id="UP000324222">
    <property type="component" value="Unassembled WGS sequence"/>
</dbReference>